<keyword evidence="1" id="KW-0472">Membrane</keyword>
<proteinExistence type="predicted"/>
<reference evidence="2" key="1">
    <citation type="submission" date="2003-09" db="EMBL/GenBank/DDBJ databases">
        <authorList>
            <person name="Chen Y.-T."/>
            <person name="Peng H.-L."/>
        </authorList>
    </citation>
    <scope>NUCLEOTIDE SEQUENCE</scope>
    <source>
        <strain evidence="2">CG43</strain>
        <plasmid evidence="2">pLVPK</plasmid>
    </source>
</reference>
<geneLocation type="plasmid" evidence="2">
    <name>pLVPK</name>
</geneLocation>
<keyword evidence="1" id="KW-1133">Transmembrane helix</keyword>
<dbReference type="EMBL" id="AY378100">
    <property type="protein sequence ID" value="AAR07756.1"/>
    <property type="molecule type" value="Genomic_DNA"/>
</dbReference>
<name>Q6U5W5_KLEPN</name>
<sequence>MRIGGDGRYLIGILVCMNGIFTHTLPIFLLNRGARMKTQNTPATHSDILFTHIVNTLVDLAKHEGTLMTFEGLLRNGIEVDEEMMDSMLGVSQDSAAQCVVQLRDCGAITSPAVYEMVTHVEQLAMRLAPDWWKQIVPWSVQPLRYYQKEAMAKRERFIVRHRERQYPFFVYVTGQVEYPEDDPLYGTYVTEGTFLVGKAKTIHDALECAKEAFTRGEWIVQDEEGRDELVDHLTGRDQGPVSFSERTIEIRDKGDRLVLTGNARTLEWHRHVTSPDEIEKIKAQQKDLYQKASYESGWDNYETARQLRQEAEELSVGIVDESWRNLPDVIKAVEEFHYPAFMDEETFAFNADEDMGIA</sequence>
<keyword evidence="2" id="KW-0614">Plasmid</keyword>
<dbReference type="AlphaFoldDB" id="Q6U5W5"/>
<evidence type="ECO:0000256" key="1">
    <source>
        <dbReference type="SAM" id="Phobius"/>
    </source>
</evidence>
<evidence type="ECO:0008006" key="3">
    <source>
        <dbReference type="Google" id="ProtNLM"/>
    </source>
</evidence>
<accession>Q6U5W5</accession>
<keyword evidence="1" id="KW-0812">Transmembrane</keyword>
<protein>
    <recommendedName>
        <fullName evidence="3">Hok/Gef family protein</fullName>
    </recommendedName>
</protein>
<reference evidence="2" key="2">
    <citation type="journal article" date="2004" name="Gene">
        <title>Sequencing and analysis of the large virulence plasmid pLVPK of Klebsiella pneumoniae CG43.</title>
        <authorList>
            <person name="Chen Y.T."/>
            <person name="Chang H.Y."/>
            <person name="Lai Y.C."/>
            <person name="Pan C.C."/>
            <person name="Tsai S.F."/>
            <person name="Peng H.L."/>
        </authorList>
    </citation>
    <scope>NUCLEOTIDE SEQUENCE</scope>
    <source>
        <strain evidence="2">CG43</strain>
        <plasmid evidence="2">pLVPK</plasmid>
    </source>
</reference>
<organism evidence="2">
    <name type="scientific">Klebsiella pneumoniae CG43</name>
    <dbReference type="NCBI Taxonomy" id="1244085"/>
    <lineage>
        <taxon>Bacteria</taxon>
        <taxon>Pseudomonadati</taxon>
        <taxon>Pseudomonadota</taxon>
        <taxon>Gammaproteobacteria</taxon>
        <taxon>Enterobacterales</taxon>
        <taxon>Enterobacteriaceae</taxon>
        <taxon>Klebsiella/Raoultella group</taxon>
        <taxon>Klebsiella</taxon>
        <taxon>Klebsiella pneumoniae complex</taxon>
    </lineage>
</organism>
<gene>
    <name evidence="2" type="ORF">LV229</name>
</gene>
<feature type="transmembrane region" description="Helical" evidence="1">
    <location>
        <begin position="9"/>
        <end position="30"/>
    </location>
</feature>
<evidence type="ECO:0000313" key="2">
    <source>
        <dbReference type="EMBL" id="AAR07756.1"/>
    </source>
</evidence>